<evidence type="ECO:0000256" key="1">
    <source>
        <dbReference type="ARBA" id="ARBA00008721"/>
    </source>
</evidence>
<dbReference type="RefSeq" id="WP_101902756.1">
    <property type="nucleotide sequence ID" value="NZ_OZ038524.1"/>
</dbReference>
<keyword evidence="7" id="KW-0482">Metalloprotease</keyword>
<evidence type="ECO:0000256" key="3">
    <source>
        <dbReference type="ARBA" id="ARBA00022723"/>
    </source>
</evidence>
<dbReference type="Proteomes" id="UP001497514">
    <property type="component" value="Chromosome"/>
</dbReference>
<dbReference type="SUPFAM" id="SSF55486">
    <property type="entry name" value="Metalloproteases ('zincins'), catalytic domain"/>
    <property type="match status" value="1"/>
</dbReference>
<keyword evidence="2" id="KW-0645">Protease</keyword>
<feature type="domain" description="Secretion system C-terminal sorting" evidence="10">
    <location>
        <begin position="1829"/>
        <end position="1894"/>
    </location>
</feature>
<evidence type="ECO:0000256" key="6">
    <source>
        <dbReference type="ARBA" id="ARBA00022833"/>
    </source>
</evidence>
<comment type="similarity">
    <text evidence="1">Belongs to the peptidase M43B family.</text>
</comment>
<dbReference type="InterPro" id="IPR024079">
    <property type="entry name" value="MetalloPept_cat_dom_sf"/>
</dbReference>
<dbReference type="EMBL" id="OZ038524">
    <property type="protein sequence ID" value="CAL2083829.1"/>
    <property type="molecule type" value="Genomic_DNA"/>
</dbReference>
<keyword evidence="8" id="KW-1015">Disulfide bond</keyword>
<evidence type="ECO:0000256" key="8">
    <source>
        <dbReference type="ARBA" id="ARBA00023157"/>
    </source>
</evidence>
<dbReference type="InterPro" id="IPR008754">
    <property type="entry name" value="Peptidase_M43"/>
</dbReference>
<evidence type="ECO:0000259" key="9">
    <source>
        <dbReference type="Pfam" id="PF05572"/>
    </source>
</evidence>
<evidence type="ECO:0000256" key="7">
    <source>
        <dbReference type="ARBA" id="ARBA00023049"/>
    </source>
</evidence>
<proteinExistence type="inferred from homology"/>
<evidence type="ECO:0000313" key="12">
    <source>
        <dbReference type="Proteomes" id="UP001497514"/>
    </source>
</evidence>
<evidence type="ECO:0000313" key="11">
    <source>
        <dbReference type="EMBL" id="CAL2083829.1"/>
    </source>
</evidence>
<dbReference type="Pfam" id="PF18962">
    <property type="entry name" value="Por_Secre_tail"/>
    <property type="match status" value="1"/>
</dbReference>
<dbReference type="PANTHER" id="PTHR47466:SF1">
    <property type="entry name" value="METALLOPROTEASE MEP1 (AFU_ORTHOLOGUE AFUA_1G07730)-RELATED"/>
    <property type="match status" value="1"/>
</dbReference>
<protein>
    <submittedName>
        <fullName evidence="11">Uncharacterized protein</fullName>
    </submittedName>
</protein>
<keyword evidence="12" id="KW-1185">Reference proteome</keyword>
<evidence type="ECO:0000256" key="2">
    <source>
        <dbReference type="ARBA" id="ARBA00022670"/>
    </source>
</evidence>
<dbReference type="Pfam" id="PF05572">
    <property type="entry name" value="Peptidase_M43"/>
    <property type="match status" value="1"/>
</dbReference>
<dbReference type="InterPro" id="IPR026444">
    <property type="entry name" value="Secre_tail"/>
</dbReference>
<evidence type="ECO:0000256" key="5">
    <source>
        <dbReference type="ARBA" id="ARBA00022801"/>
    </source>
</evidence>
<dbReference type="PANTHER" id="PTHR47466">
    <property type="match status" value="1"/>
</dbReference>
<dbReference type="Gene3D" id="3.40.390.10">
    <property type="entry name" value="Collagenase (Catalytic Domain)"/>
    <property type="match status" value="1"/>
</dbReference>
<evidence type="ECO:0000256" key="4">
    <source>
        <dbReference type="ARBA" id="ARBA00022729"/>
    </source>
</evidence>
<name>A0ABM9NYV6_9FLAO</name>
<reference evidence="11 12" key="1">
    <citation type="submission" date="2024-05" db="EMBL/GenBank/DDBJ databases">
        <authorList>
            <person name="Duchaud E."/>
        </authorList>
    </citation>
    <scope>NUCLEOTIDE SEQUENCE [LARGE SCALE GENOMIC DNA]</scope>
    <source>
        <strain evidence="11">Ena-SAMPLE-TAB-13-05-2024-13:56:06:370-140309</strain>
    </source>
</reference>
<sequence length="1896" mass="208516">MRNKITLLLLILVTSLQSKIFAQKSEHNKHACKASSQNELIFKKHPKARKEYLEFNKTTKQLARNKKSQRARTYTIPVVFHVYGENQNGKTITVDKIQTALEKLNLDFQGLNDDFAGVDPLFDPIKSSLDIEFKLAKLDPNGNCTSGVVFYDEKNGYGNGGGYDNQIAADAWDNYKYMNVYIQAELYADGDSGQSGVAWYPNSSMSDANTARVVYNGAYLHGNTGKEFASVFTHEFGHFFNLIHTFQGGCTATNDEVDDTPAEDKDVVGANCSPTKNCNGEFINYENYMGYNGAADGCYRMFTKGQTDRMLAALQHPARKTLWQDQNLIDTGVNNTGGTIALNNNTVKELVTNDGSFNQEITVTLDNTTFNTSSGNLTQGNQYSIALPQGLSSTVAITSTTTATLTISGIATNHLETNNETVNLSFDTSAFSPGQTLSCTSIGLDFKFYSPYEIIYHDITDISATTGAIWDNLNLTKINGSNAYGTWAYKTGQLKLETYGKRLVTNTGTRDITLLTKNTLISTVSNFTAPEAYPGQLDMSYDTYTDWDGKTGYIGFEADHNGETIHGWMKASVSADGETLTVYEYAFSTQPSGDILAGQTLFDTSASELLFVSKEIKEATDNTGAFNYSTKITLSGTAEFSNKTFVKGTDFTTNFPSDFTVAFNYISKDELEVTVTGTTTNHAIADNSNYNISLNSSAFTNGFNSIVNKTNIFNVVFRDPYEIIYDDIADITATTGSGWDNLNLTKINGNHEYGTWLFEAGKLKLETYGKRLVTNTGTRDISFLPKNTVISKTDNFTAPAAYPGQLDMSYDTYTDWDGKTGYLGFEAEHNGEIIHGWMKASVSTDGETLTVYEYAFSTEPKGDIKAGQKLFDLDASELILTSNEARETTDNEGSFNFSTTITIDGVANLTNKTFVKGTDFTTNFPSEFNVEINYISAKEAQVTIIGTTISHAKSDSNNYNIAFNSSAFTSGFDKVQNKENNITLKYRDPYEIIFVDNADLSANKANNWFNFNLTKIDGPHFYGIWAHTDKDTQKEYLKFETYGKRLVTNNGTRNITFLPQNTLISTASNFTAPEAYPGQLDMRHETYTDWDGKTGYIGFEAVHNGETVHGWIKANISADGKTFTVYEYAFSTQPNGDIEAGQLVFRGNNSDLEFSSKTVAENEENTGIINFTSTIRIGGVAKFTDKTFVNGADYTSTIPNDYNVEIIYLNEKEVRLTITGTLSNHGNDATANYDITFNSTAFSNGYTEINNKVNTLKFKFSDPYQIITGTLNASTPWGPFNLYDLDADNSNQSFGAWKSGDDLKIENNGKKIILNGSTDNITLINENQLISENDNFSLGISKPNIYTPSYTEWAGKTGYVGFESLYQGATVYGWFKVTVLADGSQYSITEYAFYTKPKGAILAGATTLPTKITWSGTTSTDWSNTNNWVGNIIPTSVDDVIIPPNASNFPTLTQEVTVNKITIESGATLITNSKLNANVTYNRNLETDNWYLVSSPLSNETLANIILNNNFASGTSKNIGLAPYKNDGTAWDYQTTAATGNIVSGKGYSVKLKASANFKFTGDVNYQTVKSPVTTGTNNYNLVGNPYTSYINLEEFFNANPLNTVVKEATVWLWNQATNSYDLKLAGIDNNFQIAPAQGFFVSANANTNVTFDKNNQSHTAGTFQRQANTKTQINITATSSKGTAKTAKIYYLNGATTGFDNGFDGSVFKGSKSNFSVFTKLVNKQNTTDYAVQSLPIADLATTIVPVGIKANTNQTIIFSAESFNLPANTSVFLEDKENNKFINLSKEDYSVTLKKTTNSGQFFIHTTSKKVSNEAQILSDISISQSATNQLTIKGLQSEKNTIVIYSAIGKQLLSKTFKSNGTTIINLPKVSAGVYIVNLTSDLKKVNKKIILN</sequence>
<feature type="domain" description="Peptidase M43 pregnancy-associated plasma-A" evidence="9">
    <location>
        <begin position="162"/>
        <end position="314"/>
    </location>
</feature>
<dbReference type="NCBIfam" id="TIGR04183">
    <property type="entry name" value="Por_Secre_tail"/>
    <property type="match status" value="1"/>
</dbReference>
<keyword evidence="6" id="KW-0862">Zinc</keyword>
<keyword evidence="4" id="KW-0732">Signal</keyword>
<organism evidence="11 12">
    <name type="scientific">Tenacibaculum dicentrarchi</name>
    <dbReference type="NCBI Taxonomy" id="669041"/>
    <lineage>
        <taxon>Bacteria</taxon>
        <taxon>Pseudomonadati</taxon>
        <taxon>Bacteroidota</taxon>
        <taxon>Flavobacteriia</taxon>
        <taxon>Flavobacteriales</taxon>
        <taxon>Flavobacteriaceae</taxon>
        <taxon>Tenacibaculum</taxon>
    </lineage>
</organism>
<gene>
    <name evidence="11" type="ORF">TD3509T_1602</name>
</gene>
<accession>A0ABM9NYV6</accession>
<keyword evidence="3" id="KW-0479">Metal-binding</keyword>
<evidence type="ECO:0000259" key="10">
    <source>
        <dbReference type="Pfam" id="PF18962"/>
    </source>
</evidence>
<keyword evidence="5" id="KW-0378">Hydrolase</keyword>